<evidence type="ECO:0000256" key="4">
    <source>
        <dbReference type="ARBA" id="ARBA00023027"/>
    </source>
</evidence>
<comment type="catalytic activity">
    <reaction evidence="6">
        <text>[protein]-dithiol + NAD(+) = [protein]-disulfide + NADH + H(+)</text>
        <dbReference type="Rhea" id="RHEA:18749"/>
        <dbReference type="Rhea" id="RHEA-COMP:10593"/>
        <dbReference type="Rhea" id="RHEA-COMP:10594"/>
        <dbReference type="ChEBI" id="CHEBI:15378"/>
        <dbReference type="ChEBI" id="CHEBI:29950"/>
        <dbReference type="ChEBI" id="CHEBI:50058"/>
        <dbReference type="ChEBI" id="CHEBI:57540"/>
        <dbReference type="ChEBI" id="CHEBI:57945"/>
        <dbReference type="EC" id="1.8.1.8"/>
    </reaction>
</comment>
<dbReference type="InterPro" id="IPR052259">
    <property type="entry name" value="Nucleoredoxin-like"/>
</dbReference>
<dbReference type="InterPro" id="IPR013766">
    <property type="entry name" value="Thioredoxin_domain"/>
</dbReference>
<accession>A0A1I7Z2L4</accession>
<evidence type="ECO:0000256" key="7">
    <source>
        <dbReference type="ARBA" id="ARBA00047804"/>
    </source>
</evidence>
<dbReference type="WBParaSite" id="L893_g22140.t1">
    <property type="protein sequence ID" value="L893_g22140.t1"/>
    <property type="gene ID" value="L893_g22140"/>
</dbReference>
<dbReference type="EC" id="1.8.1.8" evidence="1"/>
<evidence type="ECO:0000313" key="10">
    <source>
        <dbReference type="Proteomes" id="UP000095287"/>
    </source>
</evidence>
<name>A0A1I7Z2L4_9BILA</name>
<dbReference type="PANTHER" id="PTHR13871:SF96">
    <property type="entry name" value="THIOREDOXIN DOMAIN-CONTAINING PROTEIN"/>
    <property type="match status" value="1"/>
</dbReference>
<evidence type="ECO:0000256" key="5">
    <source>
        <dbReference type="ARBA" id="ARBA00025782"/>
    </source>
</evidence>
<reference evidence="11" key="1">
    <citation type="submission" date="2016-11" db="UniProtKB">
        <authorList>
            <consortium name="WormBaseParasite"/>
        </authorList>
    </citation>
    <scope>IDENTIFICATION</scope>
</reference>
<keyword evidence="4" id="KW-0520">NAD</keyword>
<dbReference type="SUPFAM" id="SSF52833">
    <property type="entry name" value="Thioredoxin-like"/>
    <property type="match status" value="1"/>
</dbReference>
<dbReference type="GO" id="GO:0047134">
    <property type="term" value="F:protein-disulfide reductase [NAD(P)H] activity"/>
    <property type="evidence" value="ECO:0007669"/>
    <property type="project" value="UniProtKB-EC"/>
</dbReference>
<evidence type="ECO:0000256" key="3">
    <source>
        <dbReference type="ARBA" id="ARBA00023002"/>
    </source>
</evidence>
<dbReference type="PROSITE" id="PS51352">
    <property type="entry name" value="THIOREDOXIN_2"/>
    <property type="match status" value="1"/>
</dbReference>
<sequence>MDQVSRARGSCLNLVQPLSFSIIEISREPGVLGAKKLVRKAPKRFKTQGWPIYWRMSSCVAWMVNGLLVRRPFRVRPRPSPFLALDLFARSESFRLRTPDALVGANSQESDPNSQSAFHEGTTNSVPLVHRKGRYDLGSSHFKLLTKRYNVDGIPMLIVVKPDGSIITRDGRSEVLDKVVALFFSAHWCAPGRGFTPVLKEFYEELEERPFEVVFVSCDKNESELLAYMADSHANWLYIPFSSCQITLLTKRYNVDGIPMLIVVKPDGSIITRDGRSEVLKGERGPVLSEDLLDRLERLAISLENVANRLEKEQRGQSDEGKAGDSSSCARRGLGREGDVL</sequence>
<proteinExistence type="inferred from homology"/>
<dbReference type="Pfam" id="PF13905">
    <property type="entry name" value="Thioredoxin_8"/>
    <property type="match status" value="1"/>
</dbReference>
<dbReference type="InterPro" id="IPR012336">
    <property type="entry name" value="Thioredoxin-like_fold"/>
</dbReference>
<evidence type="ECO:0000256" key="6">
    <source>
        <dbReference type="ARBA" id="ARBA00047388"/>
    </source>
</evidence>
<evidence type="ECO:0000313" key="11">
    <source>
        <dbReference type="WBParaSite" id="L893_g22140.t1"/>
    </source>
</evidence>
<dbReference type="InterPro" id="IPR036249">
    <property type="entry name" value="Thioredoxin-like_sf"/>
</dbReference>
<keyword evidence="2" id="KW-0677">Repeat</keyword>
<feature type="region of interest" description="Disordered" evidence="8">
    <location>
        <begin position="311"/>
        <end position="341"/>
    </location>
</feature>
<evidence type="ECO:0000259" key="9">
    <source>
        <dbReference type="PROSITE" id="PS51352"/>
    </source>
</evidence>
<dbReference type="Gene3D" id="3.40.30.10">
    <property type="entry name" value="Glutaredoxin"/>
    <property type="match status" value="2"/>
</dbReference>
<feature type="domain" description="Thioredoxin" evidence="9">
    <location>
        <begin position="155"/>
        <end position="301"/>
    </location>
</feature>
<dbReference type="PANTHER" id="PTHR13871">
    <property type="entry name" value="THIOREDOXIN"/>
    <property type="match status" value="1"/>
</dbReference>
<keyword evidence="3" id="KW-0560">Oxidoreductase</keyword>
<keyword evidence="10" id="KW-1185">Reference proteome</keyword>
<comment type="similarity">
    <text evidence="5">Belongs to the nucleoredoxin family.</text>
</comment>
<feature type="compositionally biased region" description="Basic and acidic residues" evidence="8">
    <location>
        <begin position="311"/>
        <end position="323"/>
    </location>
</feature>
<dbReference type="Proteomes" id="UP000095287">
    <property type="component" value="Unplaced"/>
</dbReference>
<evidence type="ECO:0000256" key="1">
    <source>
        <dbReference type="ARBA" id="ARBA00012612"/>
    </source>
</evidence>
<protein>
    <recommendedName>
        <fullName evidence="1">protein-disulfide reductase</fullName>
        <ecNumber evidence="1">1.8.1.8</ecNumber>
    </recommendedName>
</protein>
<dbReference type="CDD" id="cd02964">
    <property type="entry name" value="TryX_like_family"/>
    <property type="match status" value="1"/>
</dbReference>
<comment type="catalytic activity">
    <reaction evidence="7">
        <text>[protein]-dithiol + NADP(+) = [protein]-disulfide + NADPH + H(+)</text>
        <dbReference type="Rhea" id="RHEA:18753"/>
        <dbReference type="Rhea" id="RHEA-COMP:10593"/>
        <dbReference type="Rhea" id="RHEA-COMP:10594"/>
        <dbReference type="ChEBI" id="CHEBI:15378"/>
        <dbReference type="ChEBI" id="CHEBI:29950"/>
        <dbReference type="ChEBI" id="CHEBI:50058"/>
        <dbReference type="ChEBI" id="CHEBI:57783"/>
        <dbReference type="ChEBI" id="CHEBI:58349"/>
        <dbReference type="EC" id="1.8.1.8"/>
    </reaction>
</comment>
<evidence type="ECO:0000256" key="8">
    <source>
        <dbReference type="SAM" id="MobiDB-lite"/>
    </source>
</evidence>
<organism evidence="10 11">
    <name type="scientific">Steinernema glaseri</name>
    <dbReference type="NCBI Taxonomy" id="37863"/>
    <lineage>
        <taxon>Eukaryota</taxon>
        <taxon>Metazoa</taxon>
        <taxon>Ecdysozoa</taxon>
        <taxon>Nematoda</taxon>
        <taxon>Chromadorea</taxon>
        <taxon>Rhabditida</taxon>
        <taxon>Tylenchina</taxon>
        <taxon>Panagrolaimomorpha</taxon>
        <taxon>Strongyloidoidea</taxon>
        <taxon>Steinernematidae</taxon>
        <taxon>Steinernema</taxon>
    </lineage>
</organism>
<evidence type="ECO:0000256" key="2">
    <source>
        <dbReference type="ARBA" id="ARBA00022737"/>
    </source>
</evidence>
<dbReference type="AlphaFoldDB" id="A0A1I7Z2L4"/>